<protein>
    <submittedName>
        <fullName evidence="6">VirB3 family type IV secretion system protein</fullName>
    </submittedName>
</protein>
<evidence type="ECO:0000256" key="4">
    <source>
        <dbReference type="ARBA" id="ARBA00023136"/>
    </source>
</evidence>
<gene>
    <name evidence="6" type="ORF">GCM10023307_27210</name>
</gene>
<keyword evidence="7" id="KW-1185">Reference proteome</keyword>
<keyword evidence="3 5" id="KW-1133">Transmembrane helix</keyword>
<evidence type="ECO:0000313" key="7">
    <source>
        <dbReference type="Proteomes" id="UP001499959"/>
    </source>
</evidence>
<accession>A0ABP9BUH5</accession>
<dbReference type="Proteomes" id="UP001499959">
    <property type="component" value="Unassembled WGS sequence"/>
</dbReference>
<evidence type="ECO:0000256" key="5">
    <source>
        <dbReference type="SAM" id="Phobius"/>
    </source>
</evidence>
<evidence type="ECO:0000313" key="6">
    <source>
        <dbReference type="EMBL" id="GAA4799463.1"/>
    </source>
</evidence>
<organism evidence="6 7">
    <name type="scientific">Lysobacter hankyongensis</name>
    <dbReference type="NCBI Taxonomy" id="1176535"/>
    <lineage>
        <taxon>Bacteria</taxon>
        <taxon>Pseudomonadati</taxon>
        <taxon>Pseudomonadota</taxon>
        <taxon>Gammaproteobacteria</taxon>
        <taxon>Lysobacterales</taxon>
        <taxon>Lysobacteraceae</taxon>
        <taxon>Lysobacter</taxon>
    </lineage>
</organism>
<dbReference type="EMBL" id="BAABJE010000014">
    <property type="protein sequence ID" value="GAA4799463.1"/>
    <property type="molecule type" value="Genomic_DNA"/>
</dbReference>
<proteinExistence type="predicted"/>
<keyword evidence="4 5" id="KW-0472">Membrane</keyword>
<feature type="transmembrane region" description="Helical" evidence="5">
    <location>
        <begin position="24"/>
        <end position="52"/>
    </location>
</feature>
<reference evidence="7" key="1">
    <citation type="journal article" date="2019" name="Int. J. Syst. Evol. Microbiol.">
        <title>The Global Catalogue of Microorganisms (GCM) 10K type strain sequencing project: providing services to taxonomists for standard genome sequencing and annotation.</title>
        <authorList>
            <consortium name="The Broad Institute Genomics Platform"/>
            <consortium name="The Broad Institute Genome Sequencing Center for Infectious Disease"/>
            <person name="Wu L."/>
            <person name="Ma J."/>
        </authorList>
    </citation>
    <scope>NUCLEOTIDE SEQUENCE [LARGE SCALE GENOMIC DNA]</scope>
    <source>
        <strain evidence="7">JCM 18204</strain>
    </source>
</reference>
<keyword evidence="2 5" id="KW-0812">Transmembrane</keyword>
<name>A0ABP9BUH5_9GAMM</name>
<dbReference type="Pfam" id="PF05101">
    <property type="entry name" value="VirB3"/>
    <property type="match status" value="1"/>
</dbReference>
<evidence type="ECO:0000256" key="2">
    <source>
        <dbReference type="ARBA" id="ARBA00022692"/>
    </source>
</evidence>
<sequence>MHKNVLFRGCTRPAMFMGVPVVPFFIGAGGSLLMAVYFGLQYLLLIPVVIFVMRQMARRDEMIFRLLGLNLQFKLRARNVRDHGGMWVFSPNAYRNTQPGAKRKMSGPFIISGKMSGPGKNPRREASKA</sequence>
<dbReference type="InterPro" id="IPR007792">
    <property type="entry name" value="T4SS_VirB3/TrbD/AvhB"/>
</dbReference>
<evidence type="ECO:0000256" key="3">
    <source>
        <dbReference type="ARBA" id="ARBA00022989"/>
    </source>
</evidence>
<comment type="caution">
    <text evidence="6">The sequence shown here is derived from an EMBL/GenBank/DDBJ whole genome shotgun (WGS) entry which is preliminary data.</text>
</comment>
<evidence type="ECO:0000256" key="1">
    <source>
        <dbReference type="ARBA" id="ARBA00004370"/>
    </source>
</evidence>
<comment type="subcellular location">
    <subcellularLocation>
        <location evidence="1">Membrane</location>
    </subcellularLocation>
</comment>